<reference evidence="2 3" key="2">
    <citation type="submission" date="2017-09" db="EMBL/GenBank/DDBJ databases">
        <title>Extensive intraspecific genome diversity in a model arbuscular mycorrhizal fungus.</title>
        <authorList>
            <person name="Chen E.C."/>
            <person name="Morin E."/>
            <person name="Beaudet D."/>
            <person name="Noel J."/>
            <person name="Ndikumana S."/>
            <person name="Charron P."/>
            <person name="St-Onge C."/>
            <person name="Giorgi J."/>
            <person name="Grigoriev I.V."/>
            <person name="Roux C."/>
            <person name="Martin F.M."/>
            <person name="Corradi N."/>
        </authorList>
    </citation>
    <scope>NUCLEOTIDE SEQUENCE [LARGE SCALE GENOMIC DNA]</scope>
    <source>
        <strain evidence="2 3">A5</strain>
    </source>
</reference>
<feature type="non-terminal residue" evidence="2">
    <location>
        <position position="376"/>
    </location>
</feature>
<dbReference type="EMBL" id="LLXJ01000228">
    <property type="protein sequence ID" value="PKC12774.1"/>
    <property type="molecule type" value="Genomic_DNA"/>
</dbReference>
<dbReference type="AlphaFoldDB" id="A0A2N0Q112"/>
<organism evidence="2 3">
    <name type="scientific">Rhizophagus irregularis</name>
    <dbReference type="NCBI Taxonomy" id="588596"/>
    <lineage>
        <taxon>Eukaryota</taxon>
        <taxon>Fungi</taxon>
        <taxon>Fungi incertae sedis</taxon>
        <taxon>Mucoromycota</taxon>
        <taxon>Glomeromycotina</taxon>
        <taxon>Glomeromycetes</taxon>
        <taxon>Glomerales</taxon>
        <taxon>Glomeraceae</taxon>
        <taxon>Rhizophagus</taxon>
    </lineage>
</organism>
<evidence type="ECO:0000313" key="2">
    <source>
        <dbReference type="EMBL" id="PKC12774.1"/>
    </source>
</evidence>
<dbReference type="VEuPathDB" id="FungiDB:RhiirA1_409007"/>
<evidence type="ECO:0000256" key="1">
    <source>
        <dbReference type="SAM" id="MobiDB-lite"/>
    </source>
</evidence>
<comment type="caution">
    <text evidence="2">The sequence shown here is derived from an EMBL/GenBank/DDBJ whole genome shotgun (WGS) entry which is preliminary data.</text>
</comment>
<gene>
    <name evidence="2" type="ORF">RhiirA5_352547</name>
</gene>
<evidence type="ECO:0000313" key="3">
    <source>
        <dbReference type="Proteomes" id="UP000232722"/>
    </source>
</evidence>
<feature type="region of interest" description="Disordered" evidence="1">
    <location>
        <begin position="336"/>
        <end position="376"/>
    </location>
</feature>
<proteinExistence type="predicted"/>
<sequence length="376" mass="42175">MSPGHNFNDNPSNSTSPIMNSYIVHVGEQTFRLYRSSVTFDSPNFFTQTFLCDEVPGENDDIVNSVTTRIDKMNIISPDNIGKANDLSSVGETDYNKAKSSTSTQTYVTSNTSVKEITIDRDPRSESLLEDARYYGLCRLAQLLQAETPKPLSYKDPFTSADKILLSLRDVPIHKEFIKSNFEGSSAIEFFTGAVLTLELESSDASIRFHTKFLNEQDQKALETLGDICGENSQIQFSRQLSTNWNMRDTLNGIRLEIDGVQVTGVDIASLVGSYNPRAKALEDMFRQSEGNKLVIYAQEFVFRLDHQSYIPNENDENQVNIDDKNELGNGIIYTSNNGTAESKDYENQVQNGNDTENKKDSRNDIIDGNRIIDGN</sequence>
<feature type="compositionally biased region" description="Basic and acidic residues" evidence="1">
    <location>
        <begin position="356"/>
        <end position="368"/>
    </location>
</feature>
<dbReference type="VEuPathDB" id="FungiDB:RhiirFUN_001401"/>
<reference evidence="2 3" key="1">
    <citation type="submission" date="2016-04" db="EMBL/GenBank/DDBJ databases">
        <title>Genome analyses suggest a sexual origin of heterokaryosis in a supposedly ancient asexual fungus.</title>
        <authorList>
            <person name="Ropars J."/>
            <person name="Sedzielewska K."/>
            <person name="Noel J."/>
            <person name="Charron P."/>
            <person name="Farinelli L."/>
            <person name="Marton T."/>
            <person name="Kruger M."/>
            <person name="Pelin A."/>
            <person name="Brachmann A."/>
            <person name="Corradi N."/>
        </authorList>
    </citation>
    <scope>NUCLEOTIDE SEQUENCE [LARGE SCALE GENOMIC DNA]</scope>
    <source>
        <strain evidence="2 3">A5</strain>
    </source>
</reference>
<protein>
    <submittedName>
        <fullName evidence="2">Uncharacterized protein</fullName>
    </submittedName>
</protein>
<dbReference type="VEuPathDB" id="FungiDB:FUN_023309"/>
<name>A0A2N0Q112_9GLOM</name>
<dbReference type="Proteomes" id="UP000232722">
    <property type="component" value="Unassembled WGS sequence"/>
</dbReference>
<accession>A0A2N0Q112</accession>